<accession>A0ABR7U673</accession>
<dbReference type="InterPro" id="IPR023606">
    <property type="entry name" value="CoA-Trfase_III_dom_1_sf"/>
</dbReference>
<dbReference type="Gene3D" id="3.30.1540.10">
    <property type="entry name" value="formyl-coa transferase, domain 3"/>
    <property type="match status" value="1"/>
</dbReference>
<dbReference type="GO" id="GO:0016740">
    <property type="term" value="F:transferase activity"/>
    <property type="evidence" value="ECO:0007669"/>
    <property type="project" value="UniProtKB-KW"/>
</dbReference>
<evidence type="ECO:0000313" key="3">
    <source>
        <dbReference type="Proteomes" id="UP000639516"/>
    </source>
</evidence>
<dbReference type="EMBL" id="JAATTO010000015">
    <property type="protein sequence ID" value="MBC9979021.1"/>
    <property type="molecule type" value="Genomic_DNA"/>
</dbReference>
<keyword evidence="1 2" id="KW-0808">Transferase</keyword>
<dbReference type="InterPro" id="IPR003673">
    <property type="entry name" value="CoA-Trfase_fam_III"/>
</dbReference>
<evidence type="ECO:0000256" key="1">
    <source>
        <dbReference type="ARBA" id="ARBA00022679"/>
    </source>
</evidence>
<dbReference type="PANTHER" id="PTHR48207">
    <property type="entry name" value="SUCCINATE--HYDROXYMETHYLGLUTARATE COA-TRANSFERASE"/>
    <property type="match status" value="1"/>
</dbReference>
<protein>
    <submittedName>
        <fullName evidence="2">CoA transferase</fullName>
    </submittedName>
</protein>
<gene>
    <name evidence="2" type="ORF">HA482_12485</name>
</gene>
<keyword evidence="3" id="KW-1185">Reference proteome</keyword>
<dbReference type="RefSeq" id="WP_188107506.1">
    <property type="nucleotide sequence ID" value="NZ_JAANIH010000081.1"/>
</dbReference>
<dbReference type="PANTHER" id="PTHR48207:SF3">
    <property type="entry name" value="SUCCINATE--HYDROXYMETHYLGLUTARATE COA-TRANSFERASE"/>
    <property type="match status" value="1"/>
</dbReference>
<dbReference type="Proteomes" id="UP000639516">
    <property type="component" value="Unassembled WGS sequence"/>
</dbReference>
<dbReference type="InterPro" id="IPR044855">
    <property type="entry name" value="CoA-Trfase_III_dom3_sf"/>
</dbReference>
<proteinExistence type="predicted"/>
<sequence length="375" mass="40665">MSGPLAGIRILEIGHMLAGPYSGLLLSDLGADVIKIEPREGDIGRKVSPHFIGPHNEYFASLNRNKRSVVIDLACTEGQAQFHELARSARALITNLRPSAIKKLGLTYDALRSVNPRLVCVALTGFGIDSPYADRPAYDYVIQAMTGVMQLTGEPESPPTKTGYSAVDNSAGIMGALGLVAKLVEGKGGQVDVAMYDVMLSQLNYIASAWLNSSARPRRYAQSAHPYMVPAQVFPTGEGWLTLFITHDDFWRKFSLECGRPQWLTDERFATMEARRANRDAVVAAIAEVLRTSGARDWTSRLAPLGVVAAEVSTLEDALASEQVQARRMVVDIPAGDTTIRSIGNPLKIAGQAETFRPPPLLGEHNELLAEIVPS</sequence>
<dbReference type="Gene3D" id="3.40.50.10540">
    <property type="entry name" value="Crotonobetainyl-coa:carnitine coa-transferase, domain 1"/>
    <property type="match status" value="1"/>
</dbReference>
<dbReference type="SUPFAM" id="SSF89796">
    <property type="entry name" value="CoA-transferase family III (CaiB/BaiF)"/>
    <property type="match status" value="1"/>
</dbReference>
<evidence type="ECO:0000313" key="2">
    <source>
        <dbReference type="EMBL" id="MBC9979021.1"/>
    </source>
</evidence>
<dbReference type="InterPro" id="IPR050483">
    <property type="entry name" value="CoA-transferase_III_domain"/>
</dbReference>
<name>A0ABR7U673_9BRAD</name>
<reference evidence="2 3" key="1">
    <citation type="journal article" date="2020" name="Arch. Microbiol.">
        <title>Bradyrhizobium campsiandrae sp. nov., a nitrogen-fixing bacterial strain isolated from a native leguminous tree from the Amazon adapted to flooded conditions.</title>
        <authorList>
            <person name="Cabral Michel D."/>
            <person name="Martins da Costa E."/>
            <person name="Azarias Guimaraes A."/>
            <person name="Soares de Carvalho T."/>
            <person name="Santos de Castro Caputo P."/>
            <person name="Willems A."/>
            <person name="de Souza Moreira F.M."/>
        </authorList>
    </citation>
    <scope>NUCLEOTIDE SEQUENCE [LARGE SCALE GENOMIC DNA]</scope>
    <source>
        <strain evidence="3">INPA 384B</strain>
    </source>
</reference>
<dbReference type="Pfam" id="PF02515">
    <property type="entry name" value="CoA_transf_3"/>
    <property type="match status" value="1"/>
</dbReference>
<organism evidence="2 3">
    <name type="scientific">Bradyrhizobium campsiandrae</name>
    <dbReference type="NCBI Taxonomy" id="1729892"/>
    <lineage>
        <taxon>Bacteria</taxon>
        <taxon>Pseudomonadati</taxon>
        <taxon>Pseudomonadota</taxon>
        <taxon>Alphaproteobacteria</taxon>
        <taxon>Hyphomicrobiales</taxon>
        <taxon>Nitrobacteraceae</taxon>
        <taxon>Bradyrhizobium</taxon>
    </lineage>
</organism>
<comment type="caution">
    <text evidence="2">The sequence shown here is derived from an EMBL/GenBank/DDBJ whole genome shotgun (WGS) entry which is preliminary data.</text>
</comment>